<proteinExistence type="predicted"/>
<keyword evidence="2 5" id="KW-0808">Transferase</keyword>
<dbReference type="Proteomes" id="UP000383932">
    <property type="component" value="Unassembled WGS sequence"/>
</dbReference>
<keyword evidence="6" id="KW-1185">Reference proteome</keyword>
<dbReference type="InterPro" id="IPR023576">
    <property type="entry name" value="UbiE/COQ5_MeTrFase_CS"/>
</dbReference>
<comment type="caution">
    <text evidence="5">The sequence shown here is derived from an EMBL/GenBank/DDBJ whole genome shotgun (WGS) entry which is preliminary data.</text>
</comment>
<evidence type="ECO:0000256" key="3">
    <source>
        <dbReference type="ARBA" id="ARBA00022691"/>
    </source>
</evidence>
<dbReference type="AlphaFoldDB" id="A0A5N5QSP1"/>
<dbReference type="GO" id="GO:0032259">
    <property type="term" value="P:methylation"/>
    <property type="evidence" value="ECO:0007669"/>
    <property type="project" value="UniProtKB-KW"/>
</dbReference>
<dbReference type="Gene3D" id="3.40.50.150">
    <property type="entry name" value="Vaccinia Virus protein VP39"/>
    <property type="match status" value="1"/>
</dbReference>
<evidence type="ECO:0000313" key="6">
    <source>
        <dbReference type="Proteomes" id="UP000383932"/>
    </source>
</evidence>
<keyword evidence="3" id="KW-0949">S-adenosyl-L-methionine</keyword>
<sequence>MTTAVLGDLFWGPVDEKLTPRSSGRRRCVLDIGTGTDYSAEGSWVREMAERYEHADFVGADIVPIPPPASAIAEMGEETTDGSSTIYSGVRFSVSSENLAAMLLGTPTSTEISLPLTPGANDYGTPAQSPYSNYGTPHRTEVKYTERNNVRFEIQDLSQGLDYPDSVFDIVHCRYVLTLGVPDFQAAVQELLRVLRPGGLLLMAESSVPFCLSDGTDPALGTATRELIEIVRASIHEAGLDPELRLKLRSELRRNPQVDKLETCDFPLPLGNWPEDVALQPVGRAGLDNLAVGLRSLTPLLRQIGYDDAMISMLASRLHDEWDINETGVGVGKAFLCTFLWATKRRRPSRPATQSG</sequence>
<feature type="domain" description="Methyltransferase" evidence="4">
    <location>
        <begin position="148"/>
        <end position="223"/>
    </location>
</feature>
<dbReference type="SUPFAM" id="SSF53335">
    <property type="entry name" value="S-adenosyl-L-methionine-dependent methyltransferases"/>
    <property type="match status" value="1"/>
</dbReference>
<evidence type="ECO:0000256" key="2">
    <source>
        <dbReference type="ARBA" id="ARBA00022679"/>
    </source>
</evidence>
<evidence type="ECO:0000256" key="1">
    <source>
        <dbReference type="ARBA" id="ARBA00022603"/>
    </source>
</evidence>
<evidence type="ECO:0000313" key="5">
    <source>
        <dbReference type="EMBL" id="KAB5594247.1"/>
    </source>
</evidence>
<gene>
    <name evidence="5" type="ORF">CTheo_2328</name>
</gene>
<dbReference type="PROSITE" id="PS01184">
    <property type="entry name" value="UBIE_2"/>
    <property type="match status" value="1"/>
</dbReference>
<dbReference type="CDD" id="cd02440">
    <property type="entry name" value="AdoMet_MTases"/>
    <property type="match status" value="1"/>
</dbReference>
<dbReference type="OrthoDB" id="2013972at2759"/>
<keyword evidence="1 5" id="KW-0489">Methyltransferase</keyword>
<dbReference type="InterPro" id="IPR025714">
    <property type="entry name" value="Methyltranfer_dom"/>
</dbReference>
<dbReference type="GO" id="GO:0008168">
    <property type="term" value="F:methyltransferase activity"/>
    <property type="evidence" value="ECO:0007669"/>
    <property type="project" value="UniProtKB-KW"/>
</dbReference>
<protein>
    <submittedName>
        <fullName evidence="5">Methyltransferase domain containing protein</fullName>
    </submittedName>
</protein>
<evidence type="ECO:0000259" key="4">
    <source>
        <dbReference type="Pfam" id="PF13847"/>
    </source>
</evidence>
<dbReference type="Pfam" id="PF13847">
    <property type="entry name" value="Methyltransf_31"/>
    <property type="match status" value="1"/>
</dbReference>
<dbReference type="PANTHER" id="PTHR43591">
    <property type="entry name" value="METHYLTRANSFERASE"/>
    <property type="match status" value="1"/>
</dbReference>
<name>A0A5N5QSP1_9AGAM</name>
<organism evidence="5 6">
    <name type="scientific">Ceratobasidium theobromae</name>
    <dbReference type="NCBI Taxonomy" id="1582974"/>
    <lineage>
        <taxon>Eukaryota</taxon>
        <taxon>Fungi</taxon>
        <taxon>Dikarya</taxon>
        <taxon>Basidiomycota</taxon>
        <taxon>Agaricomycotina</taxon>
        <taxon>Agaricomycetes</taxon>
        <taxon>Cantharellales</taxon>
        <taxon>Ceratobasidiaceae</taxon>
        <taxon>Ceratobasidium</taxon>
    </lineage>
</organism>
<dbReference type="EMBL" id="SSOP01000023">
    <property type="protein sequence ID" value="KAB5594247.1"/>
    <property type="molecule type" value="Genomic_DNA"/>
</dbReference>
<reference evidence="5 6" key="1">
    <citation type="journal article" date="2019" name="Fungal Biol. Biotechnol.">
        <title>Draft genome sequence of fastidious pathogen Ceratobasidium theobromae, which causes vascular-streak dieback in Theobroma cacao.</title>
        <authorList>
            <person name="Ali S.S."/>
            <person name="Asman A."/>
            <person name="Shao J."/>
            <person name="Firmansyah A.P."/>
            <person name="Susilo A.W."/>
            <person name="Rosmana A."/>
            <person name="McMahon P."/>
            <person name="Junaid M."/>
            <person name="Guest D."/>
            <person name="Kheng T.Y."/>
            <person name="Meinhardt L.W."/>
            <person name="Bailey B.A."/>
        </authorList>
    </citation>
    <scope>NUCLEOTIDE SEQUENCE [LARGE SCALE GENOMIC DNA]</scope>
    <source>
        <strain evidence="5 6">CT2</strain>
    </source>
</reference>
<dbReference type="InterPro" id="IPR029063">
    <property type="entry name" value="SAM-dependent_MTases_sf"/>
</dbReference>
<accession>A0A5N5QSP1</accession>